<dbReference type="Gene3D" id="3.10.290.10">
    <property type="entry name" value="RNA-binding S4 domain"/>
    <property type="match status" value="1"/>
</dbReference>
<dbReference type="InterPro" id="IPR006224">
    <property type="entry name" value="PsdUridine_synth_RluA-like_CS"/>
</dbReference>
<evidence type="ECO:0000256" key="4">
    <source>
        <dbReference type="PIRSR" id="PIRSR606225-1"/>
    </source>
</evidence>
<feature type="domain" description="RNA-binding S4" evidence="7">
    <location>
        <begin position="23"/>
        <end position="87"/>
    </location>
</feature>
<dbReference type="AlphaFoldDB" id="A0A0A8E9M2"/>
<dbReference type="SUPFAM" id="SSF55174">
    <property type="entry name" value="Alpha-L RNA-binding motif"/>
    <property type="match status" value="1"/>
</dbReference>
<dbReference type="InterPro" id="IPR036986">
    <property type="entry name" value="S4_RNA-bd_sf"/>
</dbReference>
<dbReference type="KEGG" id="fgu:SD28_04120"/>
<protein>
    <recommendedName>
        <fullName evidence="6">Pseudouridine synthase</fullName>
        <ecNumber evidence="6">5.4.99.-</ecNumber>
    </recommendedName>
</protein>
<dbReference type="GO" id="GO:0160140">
    <property type="term" value="F:23S rRNA pseudouridine(1911/1915/1917) synthase activity"/>
    <property type="evidence" value="ECO:0007669"/>
    <property type="project" value="UniProtKB-EC"/>
</dbReference>
<dbReference type="Gene3D" id="3.30.2350.10">
    <property type="entry name" value="Pseudouridine synthase"/>
    <property type="match status" value="1"/>
</dbReference>
<evidence type="ECO:0000256" key="3">
    <source>
        <dbReference type="ARBA" id="ARBA00036882"/>
    </source>
</evidence>
<comment type="function">
    <text evidence="6">Responsible for synthesis of pseudouridine from uracil.</text>
</comment>
<evidence type="ECO:0000256" key="1">
    <source>
        <dbReference type="ARBA" id="ARBA00010876"/>
    </source>
</evidence>
<dbReference type="CDD" id="cd00165">
    <property type="entry name" value="S4"/>
    <property type="match status" value="1"/>
</dbReference>
<feature type="active site" evidence="4">
    <location>
        <position position="143"/>
    </location>
</feature>
<dbReference type="SMART" id="SM00363">
    <property type="entry name" value="S4"/>
    <property type="match status" value="1"/>
</dbReference>
<dbReference type="InterPro" id="IPR050188">
    <property type="entry name" value="RluA_PseudoU_synthase"/>
</dbReference>
<dbReference type="InterPro" id="IPR006145">
    <property type="entry name" value="PsdUridine_synth_RsuA/RluA"/>
</dbReference>
<dbReference type="STRING" id="594679.SD28_04120"/>
<proteinExistence type="inferred from homology"/>
<comment type="catalytic activity">
    <reaction evidence="6">
        <text>a uridine in RNA = a pseudouridine in RNA</text>
        <dbReference type="Rhea" id="RHEA:48348"/>
        <dbReference type="Rhea" id="RHEA-COMP:12068"/>
        <dbReference type="Rhea" id="RHEA-COMP:12069"/>
        <dbReference type="ChEBI" id="CHEBI:65314"/>
        <dbReference type="ChEBI" id="CHEBI:65315"/>
    </reaction>
</comment>
<dbReference type="InterPro" id="IPR002942">
    <property type="entry name" value="S4_RNA-bd"/>
</dbReference>
<keyword evidence="9" id="KW-1185">Reference proteome</keyword>
<name>A0A0A8E9M2_9GAMM</name>
<dbReference type="PROSITE" id="PS01129">
    <property type="entry name" value="PSI_RLU"/>
    <property type="match status" value="1"/>
</dbReference>
<dbReference type="PANTHER" id="PTHR21600">
    <property type="entry name" value="MITOCHONDRIAL RNA PSEUDOURIDINE SYNTHASE"/>
    <property type="match status" value="1"/>
</dbReference>
<dbReference type="Proteomes" id="UP000031104">
    <property type="component" value="Chromosome"/>
</dbReference>
<gene>
    <name evidence="8" type="ORF">SD28_04120</name>
</gene>
<dbReference type="PANTHER" id="PTHR21600:SF44">
    <property type="entry name" value="RIBOSOMAL LARGE SUBUNIT PSEUDOURIDINE SYNTHASE D"/>
    <property type="match status" value="1"/>
</dbReference>
<sequence length="324" mass="36475">MANNTLSSQFHQKIILTPQHAGKRLDVTINELFEDFSRSQIQKWIKDGSITLNNNSTKAKHIVIGDEEIEIKATLIPTNEWLAENIELNIVYEDESIIVINKPANMVTHPGAGNMTGTISNALLSLNEIQKTLPRGGIVHRLDKDTTGLMIAAKSNLAYLNLTQQLSDRKVSRKYLAVVEGEIHESGTIDQPIGRDPNNRVKMTINYNGKQAITNYTPLEIYNGFTLVECKLETGRTHQIRVHMKSVNHPLVGDQTYNKSSSKLKNINLAAFPRQALHAYSLSFAHPLTHETLNFTCDMPYDMLNLILQLRSTISDDPRLTEDY</sequence>
<dbReference type="EMBL" id="CP010427">
    <property type="protein sequence ID" value="AJC48871.1"/>
    <property type="molecule type" value="Genomic_DNA"/>
</dbReference>
<dbReference type="SUPFAM" id="SSF55120">
    <property type="entry name" value="Pseudouridine synthase"/>
    <property type="match status" value="1"/>
</dbReference>
<dbReference type="EC" id="5.4.99.-" evidence="6"/>
<dbReference type="GO" id="GO:0003723">
    <property type="term" value="F:RNA binding"/>
    <property type="evidence" value="ECO:0007669"/>
    <property type="project" value="UniProtKB-KW"/>
</dbReference>
<reference evidence="8 9" key="1">
    <citation type="submission" date="2014-12" db="EMBL/GenBank/DDBJ databases">
        <title>Complete genome sequence of Francisella guanzhouensis strain 08HL01032 isolated from air-conditioning system in China.</title>
        <authorList>
            <person name="Svensson D."/>
            <person name="Ohrman C."/>
            <person name="Backman S."/>
            <person name="Karlsson E."/>
            <person name="Nilsson E."/>
            <person name="Bystrom M."/>
            <person name="Larkeryd A."/>
            <person name="Stenberg P."/>
            <person name="Scholtz H.C."/>
            <person name="Forsman M."/>
            <person name="Sjodin A."/>
        </authorList>
    </citation>
    <scope>NUCLEOTIDE SEQUENCE [LARGE SCALE GENOMIC DNA]</scope>
    <source>
        <strain evidence="8 9">08HL01032</strain>
    </source>
</reference>
<dbReference type="HOGENOM" id="CLU_016902_4_0_6"/>
<keyword evidence="2 6" id="KW-0413">Isomerase</keyword>
<dbReference type="CDD" id="cd02869">
    <property type="entry name" value="PseudoU_synth_RluA_like"/>
    <property type="match status" value="1"/>
</dbReference>
<dbReference type="PROSITE" id="PS50889">
    <property type="entry name" value="S4"/>
    <property type="match status" value="1"/>
</dbReference>
<dbReference type="Pfam" id="PF00849">
    <property type="entry name" value="PseudoU_synth_2"/>
    <property type="match status" value="1"/>
</dbReference>
<comment type="catalytic activity">
    <reaction evidence="3">
        <text>uridine(1911/1915/1917) in 23S rRNA = pseudouridine(1911/1915/1917) in 23S rRNA</text>
        <dbReference type="Rhea" id="RHEA:42524"/>
        <dbReference type="Rhea" id="RHEA-COMP:10097"/>
        <dbReference type="Rhea" id="RHEA-COMP:10098"/>
        <dbReference type="ChEBI" id="CHEBI:65314"/>
        <dbReference type="ChEBI" id="CHEBI:65315"/>
        <dbReference type="EC" id="5.4.99.23"/>
    </reaction>
</comment>
<evidence type="ECO:0000313" key="9">
    <source>
        <dbReference type="Proteomes" id="UP000031104"/>
    </source>
</evidence>
<comment type="similarity">
    <text evidence="1 6">Belongs to the pseudouridine synthase RluA family.</text>
</comment>
<keyword evidence="5" id="KW-0694">RNA-binding</keyword>
<organism evidence="8 9">
    <name type="scientific">Allofrancisella guangzhouensis</name>
    <dbReference type="NCBI Taxonomy" id="594679"/>
    <lineage>
        <taxon>Bacteria</taxon>
        <taxon>Pseudomonadati</taxon>
        <taxon>Pseudomonadota</taxon>
        <taxon>Gammaproteobacteria</taxon>
        <taxon>Thiotrichales</taxon>
        <taxon>Francisellaceae</taxon>
        <taxon>Allofrancisella</taxon>
    </lineage>
</organism>
<dbReference type="RefSeq" id="WP_039124368.1">
    <property type="nucleotide sequence ID" value="NZ_CP010427.1"/>
</dbReference>
<evidence type="ECO:0000259" key="7">
    <source>
        <dbReference type="SMART" id="SM00363"/>
    </source>
</evidence>
<dbReference type="OrthoDB" id="9807829at2"/>
<dbReference type="NCBIfam" id="TIGR00005">
    <property type="entry name" value="rluA_subfam"/>
    <property type="match status" value="1"/>
</dbReference>
<evidence type="ECO:0000313" key="8">
    <source>
        <dbReference type="EMBL" id="AJC48871.1"/>
    </source>
</evidence>
<dbReference type="Pfam" id="PF01479">
    <property type="entry name" value="S4"/>
    <property type="match status" value="1"/>
</dbReference>
<dbReference type="InterPro" id="IPR006225">
    <property type="entry name" value="PsdUridine_synth_RluC/D"/>
</dbReference>
<evidence type="ECO:0000256" key="2">
    <source>
        <dbReference type="ARBA" id="ARBA00023235"/>
    </source>
</evidence>
<dbReference type="InterPro" id="IPR020103">
    <property type="entry name" value="PsdUridine_synth_cat_dom_sf"/>
</dbReference>
<accession>A0A0A8E9M2</accession>
<evidence type="ECO:0000256" key="6">
    <source>
        <dbReference type="RuleBase" id="RU362028"/>
    </source>
</evidence>
<evidence type="ECO:0000256" key="5">
    <source>
        <dbReference type="PROSITE-ProRule" id="PRU00182"/>
    </source>
</evidence>
<dbReference type="GO" id="GO:0000455">
    <property type="term" value="P:enzyme-directed rRNA pseudouridine synthesis"/>
    <property type="evidence" value="ECO:0007669"/>
    <property type="project" value="UniProtKB-ARBA"/>
</dbReference>